<comment type="caution">
    <text evidence="2">The sequence shown here is derived from an EMBL/GenBank/DDBJ whole genome shotgun (WGS) entry which is preliminary data.</text>
</comment>
<dbReference type="Proteomes" id="UP001642464">
    <property type="component" value="Unassembled WGS sequence"/>
</dbReference>
<sequence length="228" mass="25142">MPFGPFALRFHNARHEKLVHRVMCLAGTAMVLVVLRFLLALCVNQDVMKDFQKQQEPAGQEILDNTAMKVGIPIIGLLFACVIPCCGYFGAKNNNSTAVCFFAYCNCCFGFIQTLAAILCVVGIVAMSVLSEQCKPGVATDPQVQETCANVLNSCKYMKSDHFDLQNYDGCYDHMSEQFSFAIGILSVILAINCCTCCLACASCWWGRELHTSMQFNDICMDSSDDDV</sequence>
<evidence type="ECO:0000313" key="2">
    <source>
        <dbReference type="EMBL" id="CAK9006922.1"/>
    </source>
</evidence>
<evidence type="ECO:0000256" key="1">
    <source>
        <dbReference type="SAM" id="Phobius"/>
    </source>
</evidence>
<keyword evidence="1" id="KW-0812">Transmembrane</keyword>
<evidence type="ECO:0000313" key="3">
    <source>
        <dbReference type="Proteomes" id="UP001642464"/>
    </source>
</evidence>
<feature type="transmembrane region" description="Helical" evidence="1">
    <location>
        <begin position="70"/>
        <end position="89"/>
    </location>
</feature>
<protein>
    <submittedName>
        <fullName evidence="2">Uncharacterized protein</fullName>
    </submittedName>
</protein>
<keyword evidence="1" id="KW-1133">Transmembrane helix</keyword>
<keyword evidence="1" id="KW-0472">Membrane</keyword>
<keyword evidence="3" id="KW-1185">Reference proteome</keyword>
<gene>
    <name evidence="2" type="ORF">SCF082_LOCUS9236</name>
</gene>
<feature type="transmembrane region" description="Helical" evidence="1">
    <location>
        <begin position="18"/>
        <end position="39"/>
    </location>
</feature>
<proteinExistence type="predicted"/>
<name>A0ABP0IXT9_9DINO</name>
<feature type="transmembrane region" description="Helical" evidence="1">
    <location>
        <begin position="179"/>
        <end position="206"/>
    </location>
</feature>
<feature type="transmembrane region" description="Helical" evidence="1">
    <location>
        <begin position="101"/>
        <end position="126"/>
    </location>
</feature>
<accession>A0ABP0IXT9</accession>
<organism evidence="2 3">
    <name type="scientific">Durusdinium trenchii</name>
    <dbReference type="NCBI Taxonomy" id="1381693"/>
    <lineage>
        <taxon>Eukaryota</taxon>
        <taxon>Sar</taxon>
        <taxon>Alveolata</taxon>
        <taxon>Dinophyceae</taxon>
        <taxon>Suessiales</taxon>
        <taxon>Symbiodiniaceae</taxon>
        <taxon>Durusdinium</taxon>
    </lineage>
</organism>
<reference evidence="2 3" key="1">
    <citation type="submission" date="2024-02" db="EMBL/GenBank/DDBJ databases">
        <authorList>
            <person name="Chen Y."/>
            <person name="Shah S."/>
            <person name="Dougan E. K."/>
            <person name="Thang M."/>
            <person name="Chan C."/>
        </authorList>
    </citation>
    <scope>NUCLEOTIDE SEQUENCE [LARGE SCALE GENOMIC DNA]</scope>
</reference>
<dbReference type="EMBL" id="CAXAMM010005335">
    <property type="protein sequence ID" value="CAK9006922.1"/>
    <property type="molecule type" value="Genomic_DNA"/>
</dbReference>